<evidence type="ECO:0000256" key="1">
    <source>
        <dbReference type="SAM" id="MobiDB-lite"/>
    </source>
</evidence>
<dbReference type="EMBL" id="CADCTG010000099">
    <property type="protein sequence ID" value="CAA9226631.1"/>
    <property type="molecule type" value="Genomic_DNA"/>
</dbReference>
<organism evidence="2">
    <name type="scientific">uncultured Acetobacteraceae bacterium</name>
    <dbReference type="NCBI Taxonomy" id="169975"/>
    <lineage>
        <taxon>Bacteria</taxon>
        <taxon>Pseudomonadati</taxon>
        <taxon>Pseudomonadota</taxon>
        <taxon>Alphaproteobacteria</taxon>
        <taxon>Acetobacterales</taxon>
        <taxon>Acetobacteraceae</taxon>
        <taxon>environmental samples</taxon>
    </lineage>
</organism>
<reference evidence="2" key="1">
    <citation type="submission" date="2020-02" db="EMBL/GenBank/DDBJ databases">
        <authorList>
            <person name="Meier V. D."/>
        </authorList>
    </citation>
    <scope>NUCLEOTIDE SEQUENCE</scope>
    <source>
        <strain evidence="2">AVDCRST_MAG08</strain>
    </source>
</reference>
<feature type="compositionally biased region" description="Polar residues" evidence="1">
    <location>
        <begin position="64"/>
        <end position="79"/>
    </location>
</feature>
<feature type="region of interest" description="Disordered" evidence="1">
    <location>
        <begin position="1"/>
        <end position="79"/>
    </location>
</feature>
<gene>
    <name evidence="2" type="ORF">AVDCRST_MAG08-819</name>
</gene>
<sequence length="79" mass="8022">CRAPSIPRTSASPTTSTPPAAPPSSPARPCWRTRGRAPATSAALGSPAGWTGWPTAWTAGSAPSAPTRTCWRTTGQSCS</sequence>
<accession>A0A6J4HJH3</accession>
<evidence type="ECO:0000313" key="2">
    <source>
        <dbReference type="EMBL" id="CAA9226631.1"/>
    </source>
</evidence>
<name>A0A6J4HJH3_9PROT</name>
<proteinExistence type="predicted"/>
<feature type="non-terminal residue" evidence="2">
    <location>
        <position position="1"/>
    </location>
</feature>
<dbReference type="AlphaFoldDB" id="A0A6J4HJH3"/>
<feature type="non-terminal residue" evidence="2">
    <location>
        <position position="79"/>
    </location>
</feature>
<feature type="compositionally biased region" description="Low complexity" evidence="1">
    <location>
        <begin position="1"/>
        <end position="18"/>
    </location>
</feature>
<protein>
    <submittedName>
        <fullName evidence="2">Uncharacterized protein</fullName>
    </submittedName>
</protein>